<feature type="domain" description="DUF2470" evidence="2">
    <location>
        <begin position="12"/>
        <end position="87"/>
    </location>
</feature>
<protein>
    <recommendedName>
        <fullName evidence="2">DUF2470 domain-containing protein</fullName>
    </recommendedName>
</protein>
<dbReference type="Proteomes" id="UP000076722">
    <property type="component" value="Unassembled WGS sequence"/>
</dbReference>
<feature type="transmembrane region" description="Helical" evidence="1">
    <location>
        <begin position="148"/>
        <end position="169"/>
    </location>
</feature>
<dbReference type="InterPro" id="IPR019595">
    <property type="entry name" value="DUF2470"/>
</dbReference>
<sequence length="215" mass="24460">MASDSVAERSGFLCTYMSNHPDTLVAYVRHQGGVSEHVTSAQMTAIDQKAMTLVYKVKGKDEKITKRVAFDPPLSGYDEVKPRLLGMKLDAEESLGMIPRPQLKPFQFPLRALYLAPLLILLIYTTYAPESRSHLGYWLRRMVGGPKVVWGIWIFVYVVHVLEALYTVSLCRKYRTGWVDGLLYTGGTLLFGFAIWSDMRQRVQKMRIDSIGKIH</sequence>
<feature type="transmembrane region" description="Helical" evidence="1">
    <location>
        <begin position="181"/>
        <end position="197"/>
    </location>
</feature>
<dbReference type="InterPro" id="IPR037119">
    <property type="entry name" value="Haem_oxidase_HugZ-like_sf"/>
</dbReference>
<proteinExistence type="predicted"/>
<evidence type="ECO:0000313" key="3">
    <source>
        <dbReference type="EMBL" id="KZS95268.1"/>
    </source>
</evidence>
<dbReference type="EMBL" id="KV419402">
    <property type="protein sequence ID" value="KZS95268.1"/>
    <property type="molecule type" value="Genomic_DNA"/>
</dbReference>
<dbReference type="AlphaFoldDB" id="A0A164WQQ4"/>
<dbReference type="PANTHER" id="PTHR37783:SF1">
    <property type="entry name" value="MEMBRANE PROTEIN, PUTATIVE (AFU_ORTHOLOGUE AFUA_1G04315)-RELATED"/>
    <property type="match status" value="1"/>
</dbReference>
<name>A0A164WQQ4_9AGAM</name>
<accession>A0A164WQQ4</accession>
<dbReference type="Pfam" id="PF10615">
    <property type="entry name" value="DUF2470"/>
    <property type="match status" value="1"/>
</dbReference>
<dbReference type="Pfam" id="PF14934">
    <property type="entry name" value="TMEM254"/>
    <property type="match status" value="1"/>
</dbReference>
<evidence type="ECO:0000313" key="4">
    <source>
        <dbReference type="Proteomes" id="UP000076722"/>
    </source>
</evidence>
<keyword evidence="4" id="KW-1185">Reference proteome</keyword>
<gene>
    <name evidence="3" type="ORF">SISNIDRAFT_543608</name>
</gene>
<keyword evidence="1" id="KW-1133">Transmembrane helix</keyword>
<feature type="transmembrane region" description="Helical" evidence="1">
    <location>
        <begin position="108"/>
        <end position="127"/>
    </location>
</feature>
<evidence type="ECO:0000256" key="1">
    <source>
        <dbReference type="SAM" id="Phobius"/>
    </source>
</evidence>
<keyword evidence="1" id="KW-0812">Transmembrane</keyword>
<dbReference type="InterPro" id="IPR028110">
    <property type="entry name" value="TMEM254"/>
</dbReference>
<keyword evidence="1" id="KW-0472">Membrane</keyword>
<dbReference type="PANTHER" id="PTHR37783">
    <property type="entry name" value="MEMBRANE PROTEIN, PUTATIVE (AFU_ORTHOLOGUE AFUA_1G04315)-RELATED"/>
    <property type="match status" value="1"/>
</dbReference>
<dbReference type="Gene3D" id="3.20.180.10">
    <property type="entry name" value="PNP-oxidase-like"/>
    <property type="match status" value="1"/>
</dbReference>
<reference evidence="3 4" key="1">
    <citation type="journal article" date="2016" name="Mol. Biol. Evol.">
        <title>Comparative Genomics of Early-Diverging Mushroom-Forming Fungi Provides Insights into the Origins of Lignocellulose Decay Capabilities.</title>
        <authorList>
            <person name="Nagy L.G."/>
            <person name="Riley R."/>
            <person name="Tritt A."/>
            <person name="Adam C."/>
            <person name="Daum C."/>
            <person name="Floudas D."/>
            <person name="Sun H."/>
            <person name="Yadav J.S."/>
            <person name="Pangilinan J."/>
            <person name="Larsson K.H."/>
            <person name="Matsuura K."/>
            <person name="Barry K."/>
            <person name="Labutti K."/>
            <person name="Kuo R."/>
            <person name="Ohm R.A."/>
            <person name="Bhattacharya S.S."/>
            <person name="Shirouzu T."/>
            <person name="Yoshinaga Y."/>
            <person name="Martin F.M."/>
            <person name="Grigoriev I.V."/>
            <person name="Hibbett D.S."/>
        </authorList>
    </citation>
    <scope>NUCLEOTIDE SEQUENCE [LARGE SCALE GENOMIC DNA]</scope>
    <source>
        <strain evidence="3 4">HHB9708</strain>
    </source>
</reference>
<evidence type="ECO:0000259" key="2">
    <source>
        <dbReference type="Pfam" id="PF10615"/>
    </source>
</evidence>
<organism evidence="3 4">
    <name type="scientific">Sistotremastrum niveocremeum HHB9708</name>
    <dbReference type="NCBI Taxonomy" id="1314777"/>
    <lineage>
        <taxon>Eukaryota</taxon>
        <taxon>Fungi</taxon>
        <taxon>Dikarya</taxon>
        <taxon>Basidiomycota</taxon>
        <taxon>Agaricomycotina</taxon>
        <taxon>Agaricomycetes</taxon>
        <taxon>Sistotremastrales</taxon>
        <taxon>Sistotremastraceae</taxon>
        <taxon>Sertulicium</taxon>
        <taxon>Sertulicium niveocremeum</taxon>
    </lineage>
</organism>
<dbReference type="OrthoDB" id="5553410at2759"/>